<proteinExistence type="predicted"/>
<dbReference type="STRING" id="160492.XF_1089"/>
<dbReference type="Proteomes" id="UP000000812">
    <property type="component" value="Chromosome"/>
</dbReference>
<accession>Q9PED9</accession>
<dbReference type="HOGENOM" id="CLU_3067789_0_0_6"/>
<protein>
    <submittedName>
        <fullName evidence="1">Uncharacterized protein</fullName>
    </submittedName>
</protein>
<reference evidence="1 2" key="1">
    <citation type="journal article" date="2000" name="Nature">
        <title>The genome sequence of the plant pathogen Xylella fastidiosa.</title>
        <authorList>
            <person name="Simpson A.J."/>
            <person name="Reinach F.C."/>
            <person name="Arruda P."/>
            <person name="Abreu F.A."/>
            <person name="Acencio M."/>
            <person name="Alvarenga R."/>
            <person name="Alves L.M."/>
            <person name="Araya J.E."/>
            <person name="Baia G.S."/>
            <person name="Baptista C.S."/>
            <person name="Barros M.H."/>
            <person name="Bonaccorsi E.D."/>
            <person name="Bordin S."/>
            <person name="Bove J.M."/>
            <person name="Briones M.R."/>
            <person name="Bueno M.R."/>
            <person name="Camargo A.A."/>
            <person name="Camargo L.E."/>
            <person name="Carraro D.M."/>
            <person name="Carrer H."/>
            <person name="Colauto N.B."/>
            <person name="Colombo C."/>
            <person name="Costa F.F."/>
            <person name="Costa M.C."/>
            <person name="Costa-Neto C.M."/>
            <person name="Coutinho L.L."/>
            <person name="Cristofani M."/>
            <person name="Dias-Neto E."/>
            <person name="Docena C."/>
            <person name="El-Dorry H."/>
            <person name="Facincani A.P."/>
            <person name="Ferreira A.J."/>
            <person name="Ferreira V.C."/>
            <person name="Ferro J.A."/>
            <person name="Fraga J.S."/>
            <person name="Franca S.C."/>
            <person name="Franco M.C."/>
            <person name="Frohme M."/>
            <person name="Furlan L.R."/>
            <person name="Garnier M."/>
            <person name="Goldman G.H."/>
            <person name="Goldman M.H."/>
            <person name="Gomes S.L."/>
            <person name="Gruber A."/>
            <person name="Ho P.L."/>
            <person name="Hoheisel J.D."/>
            <person name="Junqueira M.L."/>
            <person name="Kemper E.L."/>
            <person name="Kitajima J.P."/>
            <person name="Krieger J.E."/>
            <person name="Kuramae E.E."/>
            <person name="Laigret F."/>
            <person name="Lambais M.R."/>
            <person name="Leite L.C."/>
            <person name="Lemos E.G."/>
            <person name="Lemos M.V."/>
            <person name="Lopes S.A."/>
            <person name="Lopes C.R."/>
            <person name="Machado J.A."/>
            <person name="Machado M.A."/>
            <person name="Madeira A.M."/>
            <person name="Madeira H.M."/>
            <person name="Marino C.L."/>
            <person name="Marques M.V."/>
            <person name="Martins E.A."/>
            <person name="Martins E.M."/>
            <person name="Matsukuma A.Y."/>
            <person name="Menck C.F."/>
            <person name="Miracca E.C."/>
            <person name="Miyaki C.Y."/>
            <person name="Monteriro-Vitorello C.B."/>
            <person name="Moon D.H."/>
            <person name="Nagai M.A."/>
            <person name="Nascimento A.L."/>
            <person name="Netto L.E."/>
            <person name="Nhani A.Jr."/>
            <person name="Nobrega F.G."/>
            <person name="Nunes L.R."/>
            <person name="Oliveira M.A."/>
            <person name="de Oliveira M.C."/>
            <person name="de Oliveira R.C."/>
            <person name="Palmieri D.A."/>
            <person name="Paris A."/>
            <person name="Peixoto B.R."/>
            <person name="Pereira G.A."/>
            <person name="Pereira H.A.Jr."/>
            <person name="Pesquero J.B."/>
            <person name="Quaggio R.B."/>
            <person name="Roberto P.G."/>
            <person name="Rodrigues V."/>
            <person name="de M Rosa A.J."/>
            <person name="de Rosa V.E.Jr."/>
            <person name="de Sa R.G."/>
            <person name="Santelli R.V."/>
            <person name="Sawasaki H.E."/>
            <person name="da Silva A.C."/>
            <person name="da Silva A.M."/>
            <person name="da Silva F.R."/>
            <person name="da Silva W.A.Jr."/>
            <person name="da Silveira J.F."/>
            <person name="Silvestri M.L."/>
            <person name="Siqueira W.J."/>
            <person name="de Souza A.A."/>
            <person name="de Souza A.P."/>
            <person name="Terenzi M.F."/>
            <person name="Truffi D."/>
            <person name="Tsai S.M."/>
            <person name="Tsuhako M.H."/>
            <person name="Vallada H."/>
            <person name="Van Sluys M.A."/>
            <person name="Verjovski-Almeida S."/>
            <person name="Vettore A.L."/>
            <person name="Zago M.A."/>
            <person name="Zatz M."/>
            <person name="Meidanis J."/>
            <person name="Setubal J.C."/>
        </authorList>
    </citation>
    <scope>NUCLEOTIDE SEQUENCE [LARGE SCALE GENOMIC DNA]</scope>
    <source>
        <strain evidence="1 2">9a5c</strain>
    </source>
</reference>
<gene>
    <name evidence="1" type="ordered locus">XF_1089</name>
</gene>
<dbReference type="AlphaFoldDB" id="Q9PED9"/>
<organism evidence="1 2">
    <name type="scientific">Xylella fastidiosa (strain 9a5c)</name>
    <dbReference type="NCBI Taxonomy" id="160492"/>
    <lineage>
        <taxon>Bacteria</taxon>
        <taxon>Pseudomonadati</taxon>
        <taxon>Pseudomonadota</taxon>
        <taxon>Gammaproteobacteria</taxon>
        <taxon>Lysobacterales</taxon>
        <taxon>Lysobacteraceae</taxon>
        <taxon>Xylella</taxon>
    </lineage>
</organism>
<sequence>MLIASFLHCGKKPAYLAIFDDYYSGVGDCIKLKADNAYTHKIVEILIDKKRIT</sequence>
<dbReference type="PIR" id="D82724">
    <property type="entry name" value="D82724"/>
</dbReference>
<name>Q9PED9_XYLFA</name>
<dbReference type="EMBL" id="AE003849">
    <property type="protein sequence ID" value="AAF83899.1"/>
    <property type="molecule type" value="Genomic_DNA"/>
</dbReference>
<evidence type="ECO:0000313" key="2">
    <source>
        <dbReference type="Proteomes" id="UP000000812"/>
    </source>
</evidence>
<evidence type="ECO:0000313" key="1">
    <source>
        <dbReference type="EMBL" id="AAF83899.1"/>
    </source>
</evidence>
<dbReference type="KEGG" id="xfa:XF_1089"/>